<name>A0A194S9H5_RHOGW</name>
<dbReference type="RefSeq" id="XP_018273432.1">
    <property type="nucleotide sequence ID" value="XM_018413871.1"/>
</dbReference>
<dbReference type="AlphaFoldDB" id="A0A194S9H5"/>
<reference evidence="2 3" key="1">
    <citation type="journal article" date="2015" name="Front. Microbiol.">
        <title>Genome sequence of the plant growth promoting endophytic yeast Rhodotorula graminis WP1.</title>
        <authorList>
            <person name="Firrincieli A."/>
            <person name="Otillar R."/>
            <person name="Salamov A."/>
            <person name="Schmutz J."/>
            <person name="Khan Z."/>
            <person name="Redman R.S."/>
            <person name="Fleck N.D."/>
            <person name="Lindquist E."/>
            <person name="Grigoriev I.V."/>
            <person name="Doty S.L."/>
        </authorList>
    </citation>
    <scope>NUCLEOTIDE SEQUENCE [LARGE SCALE GENOMIC DNA]</scope>
    <source>
        <strain evidence="2 3">WP1</strain>
    </source>
</reference>
<protein>
    <submittedName>
        <fullName evidence="2">Uncharacterized protein</fullName>
    </submittedName>
</protein>
<feature type="compositionally biased region" description="Polar residues" evidence="1">
    <location>
        <begin position="119"/>
        <end position="129"/>
    </location>
</feature>
<dbReference type="EMBL" id="KQ474074">
    <property type="protein sequence ID" value="KPV77383.1"/>
    <property type="molecule type" value="Genomic_DNA"/>
</dbReference>
<dbReference type="Proteomes" id="UP000053890">
    <property type="component" value="Unassembled WGS sequence"/>
</dbReference>
<dbReference type="GeneID" id="28974320"/>
<evidence type="ECO:0000256" key="1">
    <source>
        <dbReference type="SAM" id="MobiDB-lite"/>
    </source>
</evidence>
<feature type="compositionally biased region" description="Pro residues" evidence="1">
    <location>
        <begin position="136"/>
        <end position="145"/>
    </location>
</feature>
<gene>
    <name evidence="2" type="ORF">RHOBADRAFT_41376</name>
</gene>
<evidence type="ECO:0000313" key="2">
    <source>
        <dbReference type="EMBL" id="KPV77383.1"/>
    </source>
</evidence>
<accession>A0A194S9H5</accession>
<sequence>MTSIDDVELPLTVKLTPTQNGLTVLLRLIKTRNAATHSNVIPGRHTLDNWRTKTVGALTKDWERVGANRPLFVKGLVWFNAKMQRGEPPLWVMRAWLASEHGLERHWDERTGRWLDNPNEGSAGSSARPQQLEPPYGGPPGPGNPVIPVDLPMLRSLGTTPTHQLSYGAARHYRLNKQAWEDDWASGRRC</sequence>
<evidence type="ECO:0000313" key="3">
    <source>
        <dbReference type="Proteomes" id="UP000053890"/>
    </source>
</evidence>
<feature type="region of interest" description="Disordered" evidence="1">
    <location>
        <begin position="112"/>
        <end position="150"/>
    </location>
</feature>
<keyword evidence="3" id="KW-1185">Reference proteome</keyword>
<organism evidence="2 3">
    <name type="scientific">Rhodotorula graminis (strain WP1)</name>
    <dbReference type="NCBI Taxonomy" id="578459"/>
    <lineage>
        <taxon>Eukaryota</taxon>
        <taxon>Fungi</taxon>
        <taxon>Dikarya</taxon>
        <taxon>Basidiomycota</taxon>
        <taxon>Pucciniomycotina</taxon>
        <taxon>Microbotryomycetes</taxon>
        <taxon>Sporidiobolales</taxon>
        <taxon>Sporidiobolaceae</taxon>
        <taxon>Rhodotorula</taxon>
    </lineage>
</organism>
<proteinExistence type="predicted"/>